<evidence type="ECO:0000256" key="2">
    <source>
        <dbReference type="RuleBase" id="RU003613"/>
    </source>
</evidence>
<keyword evidence="1" id="KW-0131">Cell cycle</keyword>
<keyword evidence="2" id="KW-0812">Transmembrane</keyword>
<feature type="domain" description="Intradiol ring-cleavage dioxygenases" evidence="3">
    <location>
        <begin position="298"/>
        <end position="326"/>
    </location>
</feature>
<dbReference type="EMBL" id="CP019239">
    <property type="protein sequence ID" value="APW42777.1"/>
    <property type="molecule type" value="Genomic_DNA"/>
</dbReference>
<keyword evidence="1 4" id="KW-0132">Cell division</keyword>
<evidence type="ECO:0000313" key="4">
    <source>
        <dbReference type="EMBL" id="APW42777.1"/>
    </source>
</evidence>
<comment type="subcellular location">
    <subcellularLocation>
        <location evidence="2">Cell inner membrane</location>
        <topology evidence="2">Single-pass type I membrane protein</topology>
    </subcellularLocation>
</comment>
<keyword evidence="5" id="KW-1185">Reference proteome</keyword>
<dbReference type="InterPro" id="IPR000627">
    <property type="entry name" value="Intradiol_dOase_C"/>
</dbReference>
<dbReference type="SUPFAM" id="SSF64383">
    <property type="entry name" value="Cell-division protein ZipA, C-terminal domain"/>
    <property type="match status" value="1"/>
</dbReference>
<dbReference type="GO" id="GO:0005886">
    <property type="term" value="C:plasma membrane"/>
    <property type="evidence" value="ECO:0007669"/>
    <property type="project" value="UniProtKB-SubCell"/>
</dbReference>
<keyword evidence="2" id="KW-0997">Cell inner membrane</keyword>
<dbReference type="SMART" id="SM00771">
    <property type="entry name" value="ZipA_C"/>
    <property type="match status" value="1"/>
</dbReference>
<comment type="similarity">
    <text evidence="1">Belongs to the ZipA family.</text>
</comment>
<accession>A0A1P8K9U2</accession>
<keyword evidence="2" id="KW-1003">Cell membrane</keyword>
<dbReference type="InterPro" id="IPR007449">
    <property type="entry name" value="ZipA_FtsZ-bd_C"/>
</dbReference>
<dbReference type="STRING" id="1484693.RS694_09710"/>
<dbReference type="GO" id="GO:0003824">
    <property type="term" value="F:catalytic activity"/>
    <property type="evidence" value="ECO:0007669"/>
    <property type="project" value="InterPro"/>
</dbReference>
<dbReference type="eggNOG" id="COG3115">
    <property type="taxonomic scope" value="Bacteria"/>
</dbReference>
<dbReference type="PROSITE" id="PS00083">
    <property type="entry name" value="INTRADIOL_DIOXYGENAS"/>
    <property type="match status" value="1"/>
</dbReference>
<dbReference type="InterPro" id="IPR036765">
    <property type="entry name" value="ZipA_FtsZ-bd_C_sf"/>
</dbReference>
<protein>
    <recommendedName>
        <fullName evidence="1">Cell division protein ZipA</fullName>
    </recommendedName>
</protein>
<comment type="function">
    <text evidence="1">Essential cell division protein that stabilizes the FtsZ protofilaments by cross-linking them and that serves as a cytoplasmic membrane anchor for the Z ring. Also required for the recruitment to the septal ring of downstream cell division proteins.</text>
</comment>
<proteinExistence type="inferred from homology"/>
<reference evidence="4 5" key="1">
    <citation type="submission" date="2017-01" db="EMBL/GenBank/DDBJ databases">
        <authorList>
            <person name="Mah S.A."/>
            <person name="Swanson W.J."/>
            <person name="Moy G.W."/>
            <person name="Vacquier V.D."/>
        </authorList>
    </citation>
    <scope>NUCLEOTIDE SEQUENCE [LARGE SCALE GENOMIC DNA]</scope>
    <source>
        <strain evidence="4 5">DSM 22694</strain>
    </source>
</reference>
<dbReference type="GO" id="GO:0008199">
    <property type="term" value="F:ferric iron binding"/>
    <property type="evidence" value="ECO:0007669"/>
    <property type="project" value="InterPro"/>
</dbReference>
<dbReference type="Gene3D" id="3.30.1400.10">
    <property type="entry name" value="ZipA, C-terminal FtsZ-binding domain"/>
    <property type="match status" value="1"/>
</dbReference>
<gene>
    <name evidence="4" type="ORF">RS694_09710</name>
</gene>
<evidence type="ECO:0000256" key="1">
    <source>
        <dbReference type="RuleBase" id="RU003612"/>
    </source>
</evidence>
<sequence>MSNLQIGLAVAGGLVLAAVVAHGAWTSRKNAPRQALPDSSPADLQAEGQEPALTDFNFDAKPFNLPPAPRRPVMDSLIDVIATVALDSTVTAVSGEAALAAMPATRRAGSKPFAVEGYNLGTLVWESPAAGQRYGGFQAGVQLANRTGALNEIEYSEFVVKTQAFADAISATPEFPEMLDEVARARELDQFASAHDAQLGFCIRARNASWSPGYVQQNAARLGFVAGAIPGRMVLPSSMDGLPPLLVLSFDSQAALAEDPAQSAIRELALHLDVAQVDRAERPFERMREAAGALASAMEGVVTDDNGQPLASQTMDVIGTELQGLYDTLEQRDLAAGSPLARRLFS</sequence>
<dbReference type="Pfam" id="PF04354">
    <property type="entry name" value="ZipA_C"/>
    <property type="match status" value="1"/>
</dbReference>
<dbReference type="KEGG" id="rsb:RS694_09710"/>
<dbReference type="AlphaFoldDB" id="A0A1P8K9U2"/>
<dbReference type="RefSeq" id="WP_029707497.1">
    <property type="nucleotide sequence ID" value="NZ_CP019239.1"/>
</dbReference>
<dbReference type="Proteomes" id="UP000186110">
    <property type="component" value="Chromosome"/>
</dbReference>
<evidence type="ECO:0000259" key="3">
    <source>
        <dbReference type="PROSITE" id="PS00083"/>
    </source>
</evidence>
<evidence type="ECO:0000313" key="5">
    <source>
        <dbReference type="Proteomes" id="UP000186110"/>
    </source>
</evidence>
<name>A0A1P8K9U2_9BURK</name>
<dbReference type="GO" id="GO:0090529">
    <property type="term" value="P:cell septum assembly"/>
    <property type="evidence" value="ECO:0007669"/>
    <property type="project" value="InterPro"/>
</dbReference>
<organism evidence="4 5">
    <name type="scientific">Rhodoferax saidenbachensis</name>
    <dbReference type="NCBI Taxonomy" id="1484693"/>
    <lineage>
        <taxon>Bacteria</taxon>
        <taxon>Pseudomonadati</taxon>
        <taxon>Pseudomonadota</taxon>
        <taxon>Betaproteobacteria</taxon>
        <taxon>Burkholderiales</taxon>
        <taxon>Comamonadaceae</taxon>
        <taxon>Rhodoferax</taxon>
    </lineage>
</organism>
<keyword evidence="2" id="KW-0472">Membrane</keyword>